<keyword evidence="4" id="KW-0029">Amino-acid transport</keyword>
<evidence type="ECO:0000313" key="7">
    <source>
        <dbReference type="EMBL" id="SAK47122.1"/>
    </source>
</evidence>
<dbReference type="CDD" id="cd06342">
    <property type="entry name" value="PBP1_ABC_LIVBP-like"/>
    <property type="match status" value="1"/>
</dbReference>
<dbReference type="SUPFAM" id="SSF53822">
    <property type="entry name" value="Periplasmic binding protein-like I"/>
    <property type="match status" value="1"/>
</dbReference>
<reference evidence="7" key="1">
    <citation type="submission" date="2016-01" db="EMBL/GenBank/DDBJ databases">
        <authorList>
            <person name="Peeters C."/>
        </authorList>
    </citation>
    <scope>NUCLEOTIDE SEQUENCE [LARGE SCALE GENOMIC DNA]</scope>
    <source>
        <strain evidence="7">LMG 29323</strain>
    </source>
</reference>
<proteinExistence type="inferred from homology"/>
<evidence type="ECO:0000313" key="8">
    <source>
        <dbReference type="Proteomes" id="UP000054911"/>
    </source>
</evidence>
<evidence type="ECO:0000256" key="5">
    <source>
        <dbReference type="SAM" id="SignalP"/>
    </source>
</evidence>
<feature type="chain" id="PRO_5007619679" evidence="5">
    <location>
        <begin position="25"/>
        <end position="375"/>
    </location>
</feature>
<dbReference type="Gene3D" id="3.40.50.2300">
    <property type="match status" value="2"/>
</dbReference>
<protein>
    <submittedName>
        <fullName evidence="7">Extracellular ligand-binding receptor</fullName>
    </submittedName>
</protein>
<comment type="caution">
    <text evidence="7">The sequence shown here is derived from an EMBL/GenBank/DDBJ whole genome shotgun (WGS) entry which is preliminary data.</text>
</comment>
<dbReference type="PANTHER" id="PTHR47151">
    <property type="entry name" value="LEU/ILE/VAL-BINDING ABC TRANSPORTER SUBUNIT"/>
    <property type="match status" value="1"/>
</dbReference>
<keyword evidence="2" id="KW-0813">Transport</keyword>
<keyword evidence="7" id="KW-0675">Receptor</keyword>
<dbReference type="RefSeq" id="WP_061173623.1">
    <property type="nucleotide sequence ID" value="NZ_FCOE02000003.1"/>
</dbReference>
<comment type="similarity">
    <text evidence="1">Belongs to the leucine-binding protein family.</text>
</comment>
<accession>A0A157ZNN5</accession>
<dbReference type="InterPro" id="IPR028081">
    <property type="entry name" value="Leu-bd"/>
</dbReference>
<dbReference type="PRINTS" id="PR00337">
    <property type="entry name" value="LEUILEVALBP"/>
</dbReference>
<dbReference type="Pfam" id="PF13458">
    <property type="entry name" value="Peripla_BP_6"/>
    <property type="match status" value="1"/>
</dbReference>
<dbReference type="OrthoDB" id="9783240at2"/>
<dbReference type="EMBL" id="FCOE02000003">
    <property type="protein sequence ID" value="SAK47122.1"/>
    <property type="molecule type" value="Genomic_DNA"/>
</dbReference>
<evidence type="ECO:0000256" key="4">
    <source>
        <dbReference type="ARBA" id="ARBA00022970"/>
    </source>
</evidence>
<feature type="domain" description="Leucine-binding protein" evidence="6">
    <location>
        <begin position="28"/>
        <end position="363"/>
    </location>
</feature>
<sequence length="375" mass="39796">MQIPAIKTFVLCLSVACAAPAVHADTLVKIGVAGPLTGSQAASGKDNERGARLAIDDLNAKHMTLGGQPLRFELISVDDESDPKAGVTAAQKLVDSGVIAVIGHWNSGVTIPASKIYNDAKVIMITPAASNPALTVPGYPYVFRLTTDDNVLGARMADYAANTLHLKRVAVIDDRTAYGSGVADVFVATAKKLGIDIVTREYSTDHTVDFKAVLSKIKPAKPDGIFYGGYYGQAAYLARQMRDLAVSGVLMGGDGLCVGEFPRLADGALDRKMYCPQGGTPLGALPEGKRFETRFKAAYGVNPDQKGPSFYAATMMVGDAISSAQSLSPEALDKTLHQTTFNTLFGQVRFDQRGEWIKAPMTVYWSAGGSIVPVD</sequence>
<dbReference type="InterPro" id="IPR028082">
    <property type="entry name" value="Peripla_BP_I"/>
</dbReference>
<dbReference type="AlphaFoldDB" id="A0A157ZNN5"/>
<organism evidence="7 8">
    <name type="scientific">Caballeronia pedi</name>
    <dbReference type="NCBI Taxonomy" id="1777141"/>
    <lineage>
        <taxon>Bacteria</taxon>
        <taxon>Pseudomonadati</taxon>
        <taxon>Pseudomonadota</taxon>
        <taxon>Betaproteobacteria</taxon>
        <taxon>Burkholderiales</taxon>
        <taxon>Burkholderiaceae</taxon>
        <taxon>Caballeronia</taxon>
    </lineage>
</organism>
<dbReference type="GO" id="GO:0006865">
    <property type="term" value="P:amino acid transport"/>
    <property type="evidence" value="ECO:0007669"/>
    <property type="project" value="UniProtKB-KW"/>
</dbReference>
<evidence type="ECO:0000256" key="3">
    <source>
        <dbReference type="ARBA" id="ARBA00022729"/>
    </source>
</evidence>
<keyword evidence="3 5" id="KW-0732">Signal</keyword>
<evidence type="ECO:0000256" key="1">
    <source>
        <dbReference type="ARBA" id="ARBA00010062"/>
    </source>
</evidence>
<dbReference type="PANTHER" id="PTHR47151:SF2">
    <property type="entry name" value="AMINO ACID BINDING PROTEIN"/>
    <property type="match status" value="1"/>
</dbReference>
<name>A0A157ZNN5_9BURK</name>
<evidence type="ECO:0000259" key="6">
    <source>
        <dbReference type="Pfam" id="PF13458"/>
    </source>
</evidence>
<feature type="signal peptide" evidence="5">
    <location>
        <begin position="1"/>
        <end position="24"/>
    </location>
</feature>
<dbReference type="STRING" id="1777141.AWB80_01063"/>
<keyword evidence="8" id="KW-1185">Reference proteome</keyword>
<dbReference type="InterPro" id="IPR000709">
    <property type="entry name" value="Leu_Ile_Val-bd"/>
</dbReference>
<evidence type="ECO:0000256" key="2">
    <source>
        <dbReference type="ARBA" id="ARBA00022448"/>
    </source>
</evidence>
<gene>
    <name evidence="7" type="ORF">AWB80_01063</name>
</gene>
<dbReference type="Proteomes" id="UP000054911">
    <property type="component" value="Unassembled WGS sequence"/>
</dbReference>